<dbReference type="GO" id="GO:0008967">
    <property type="term" value="F:phosphoglycolate phosphatase activity"/>
    <property type="evidence" value="ECO:0007669"/>
    <property type="project" value="TreeGrafter"/>
</dbReference>
<dbReference type="Proteomes" id="UP000031419">
    <property type="component" value="Unassembled WGS sequence"/>
</dbReference>
<accession>A0A073AZ76</accession>
<dbReference type="STRING" id="28042.GU90_09320"/>
<evidence type="ECO:0000313" key="2">
    <source>
        <dbReference type="Proteomes" id="UP000031419"/>
    </source>
</evidence>
<sequence length="228" mass="24039">MRRLVLWDIDLTLIDARGFGTRWYRKALAEVTGKDLIRMPNTAGRTELAITTDVLNTHGLPADDDTVSAMFTALTKAVEATREELAAQGSAMPGAAQALAHLASADGIAQTPVTGNLPEVAHHKLAAFDLQEHLDFGLGGFGHLSHHRHDLIADSVRKAEARTGRQIDAGSVVVVGDTPHDVAGALRFGAVAVGVATGGHTEEELRAAGAHHVLPHLADTERVLGALT</sequence>
<dbReference type="RefSeq" id="WP_081722365.1">
    <property type="nucleotide sequence ID" value="NZ_JAJUIW010000032.1"/>
</dbReference>
<dbReference type="PANTHER" id="PTHR43434">
    <property type="entry name" value="PHOSPHOGLYCOLATE PHOSPHATASE"/>
    <property type="match status" value="1"/>
</dbReference>
<dbReference type="EMBL" id="JNVU01000025">
    <property type="protein sequence ID" value="KEI44377.1"/>
    <property type="molecule type" value="Genomic_DNA"/>
</dbReference>
<reference evidence="1 2" key="1">
    <citation type="submission" date="2014-06" db="EMBL/GenBank/DDBJ databases">
        <title>Saccharopolyspora rectivirgula DSM-43113 Genome sequencing.</title>
        <authorList>
            <person name="Barrera C."/>
            <person name="Millon L."/>
            <person name="Rognon B."/>
            <person name="Zaugg C."/>
            <person name="Monod M."/>
        </authorList>
    </citation>
    <scope>NUCLEOTIDE SEQUENCE [LARGE SCALE GENOMIC DNA]</scope>
    <source>
        <strain evidence="1 2">DSM 43113</strain>
    </source>
</reference>
<dbReference type="AlphaFoldDB" id="A0A073AZ76"/>
<dbReference type="OrthoDB" id="9781769at2"/>
<dbReference type="InterPro" id="IPR050155">
    <property type="entry name" value="HAD-like_hydrolase_sf"/>
</dbReference>
<dbReference type="InterPro" id="IPR036412">
    <property type="entry name" value="HAD-like_sf"/>
</dbReference>
<dbReference type="SUPFAM" id="SSF56784">
    <property type="entry name" value="HAD-like"/>
    <property type="match status" value="1"/>
</dbReference>
<gene>
    <name evidence="1" type="ORF">GU90_09320</name>
</gene>
<dbReference type="GO" id="GO:0005829">
    <property type="term" value="C:cytosol"/>
    <property type="evidence" value="ECO:0007669"/>
    <property type="project" value="TreeGrafter"/>
</dbReference>
<dbReference type="InterPro" id="IPR023198">
    <property type="entry name" value="PGP-like_dom2"/>
</dbReference>
<evidence type="ECO:0000313" key="1">
    <source>
        <dbReference type="EMBL" id="KEI44377.1"/>
    </source>
</evidence>
<dbReference type="PANTHER" id="PTHR43434:SF1">
    <property type="entry name" value="PHOSPHOGLYCOLATE PHOSPHATASE"/>
    <property type="match status" value="1"/>
</dbReference>
<proteinExistence type="predicted"/>
<protein>
    <submittedName>
        <fullName evidence="1">Haloacid dehalogenase</fullName>
    </submittedName>
</protein>
<name>A0A073AZ76_9PSEU</name>
<dbReference type="InterPro" id="IPR023214">
    <property type="entry name" value="HAD_sf"/>
</dbReference>
<dbReference type="Gene3D" id="3.40.50.1000">
    <property type="entry name" value="HAD superfamily/HAD-like"/>
    <property type="match status" value="1"/>
</dbReference>
<dbReference type="eggNOG" id="COG0546">
    <property type="taxonomic scope" value="Bacteria"/>
</dbReference>
<organism evidence="1 2">
    <name type="scientific">Saccharopolyspora rectivirgula</name>
    <dbReference type="NCBI Taxonomy" id="28042"/>
    <lineage>
        <taxon>Bacteria</taxon>
        <taxon>Bacillati</taxon>
        <taxon>Actinomycetota</taxon>
        <taxon>Actinomycetes</taxon>
        <taxon>Pseudonocardiales</taxon>
        <taxon>Pseudonocardiaceae</taxon>
        <taxon>Saccharopolyspora</taxon>
    </lineage>
</organism>
<comment type="caution">
    <text evidence="1">The sequence shown here is derived from an EMBL/GenBank/DDBJ whole genome shotgun (WGS) entry which is preliminary data.</text>
</comment>
<dbReference type="Gene3D" id="1.10.150.240">
    <property type="entry name" value="Putative phosphatase, domain 2"/>
    <property type="match status" value="1"/>
</dbReference>
<dbReference type="GO" id="GO:0006281">
    <property type="term" value="P:DNA repair"/>
    <property type="evidence" value="ECO:0007669"/>
    <property type="project" value="TreeGrafter"/>
</dbReference>
<dbReference type="Pfam" id="PF12710">
    <property type="entry name" value="HAD"/>
    <property type="match status" value="1"/>
</dbReference>
<keyword evidence="2" id="KW-1185">Reference proteome</keyword>